<dbReference type="Proteomes" id="UP000024284">
    <property type="component" value="Unassembled WGS sequence"/>
</dbReference>
<evidence type="ECO:0000313" key="2">
    <source>
        <dbReference type="EMBL" id="KFG90841.1"/>
    </source>
</evidence>
<name>A0A086PBS3_SPHHM</name>
<evidence type="ECO:0000313" key="3">
    <source>
        <dbReference type="Proteomes" id="UP000024284"/>
    </source>
</evidence>
<gene>
    <name evidence="2" type="ORF">BV98_001372</name>
</gene>
<sequence length="232" mass="26434">MPSFDNDVLPSETAGKFAIEVADETFQFRTLSFHDPEVTAAQIAECFGAHPLSQFRILQQLTTGEVETKRPTETTDLRERGRERFFVVRSDRDFAFTVDGLSLAWPLATIVGEHMRILARAKESEDLVRVTPHGFEPVEAEDILSLAGSEVEEFRLVPLPQTVTVFYREQPFELERRRWTTEELMQRFAVPAGYKLDRIKADGEFKELKPGQQIKLRDGMEFTSHVPAGQSS</sequence>
<evidence type="ECO:0000259" key="1">
    <source>
        <dbReference type="Pfam" id="PF14452"/>
    </source>
</evidence>
<keyword evidence="3" id="KW-1185">Reference proteome</keyword>
<proteinExistence type="predicted"/>
<protein>
    <recommendedName>
        <fullName evidence="1">Multi-ubiquitin domain-containing protein</fullName>
    </recommendedName>
</protein>
<accession>A0A086PBS3</accession>
<dbReference type="Pfam" id="PF14452">
    <property type="entry name" value="Multi_ubiq"/>
    <property type="match status" value="1"/>
</dbReference>
<dbReference type="eggNOG" id="ENOG502Z7JB">
    <property type="taxonomic scope" value="Bacteria"/>
</dbReference>
<reference evidence="2" key="1">
    <citation type="submission" date="2014-08" db="EMBL/GenBank/DDBJ databases">
        <title>Draft genome sequences of Sphingobium herbicidovorans.</title>
        <authorList>
            <person name="Gan H.M."/>
            <person name="Gan H.Y."/>
            <person name="Savka M.A."/>
        </authorList>
    </citation>
    <scope>NUCLEOTIDE SEQUENCE [LARGE SCALE GENOMIC DNA]</scope>
    <source>
        <strain evidence="2">NBRC 16415</strain>
    </source>
</reference>
<dbReference type="AlphaFoldDB" id="A0A086PBS3"/>
<dbReference type="EMBL" id="JFZA02000010">
    <property type="protein sequence ID" value="KFG90841.1"/>
    <property type="molecule type" value="Genomic_DNA"/>
</dbReference>
<dbReference type="PATRIC" id="fig|1219045.3.peg.1404"/>
<dbReference type="STRING" id="76947.GCA_002080435_03975"/>
<feature type="domain" description="Multi-ubiquitin" evidence="1">
    <location>
        <begin position="28"/>
        <end position="87"/>
    </location>
</feature>
<organism evidence="2 3">
    <name type="scientific">Sphingobium herbicidovorans (strain ATCC 700291 / DSM 11019 / CCUG 56400 / KCTC 2939 / LMG 18315 / NBRC 16415 / MH)</name>
    <name type="common">Sphingomonas herbicidovorans</name>
    <dbReference type="NCBI Taxonomy" id="1219045"/>
    <lineage>
        <taxon>Bacteria</taxon>
        <taxon>Pseudomonadati</taxon>
        <taxon>Pseudomonadota</taxon>
        <taxon>Alphaproteobacteria</taxon>
        <taxon>Sphingomonadales</taxon>
        <taxon>Sphingomonadaceae</taxon>
        <taxon>Sphingobium</taxon>
    </lineage>
</organism>
<dbReference type="InterPro" id="IPR027802">
    <property type="entry name" value="Multi-ubiquitin_dom"/>
</dbReference>
<comment type="caution">
    <text evidence="2">The sequence shown here is derived from an EMBL/GenBank/DDBJ whole genome shotgun (WGS) entry which is preliminary data.</text>
</comment>